<dbReference type="InterPro" id="IPR045684">
    <property type="entry name" value="DUF6191"/>
</dbReference>
<evidence type="ECO:0000313" key="1">
    <source>
        <dbReference type="EMBL" id="MCT2592603.1"/>
    </source>
</evidence>
<accession>A0ABT2JXH8</accession>
<evidence type="ECO:0000313" key="2">
    <source>
        <dbReference type="Proteomes" id="UP001156389"/>
    </source>
</evidence>
<comment type="caution">
    <text evidence="1">The sequence shown here is derived from an EMBL/GenBank/DDBJ whole genome shotgun (WGS) entry which is preliminary data.</text>
</comment>
<proteinExistence type="predicted"/>
<dbReference type="EMBL" id="JAJAGO010000010">
    <property type="protein sequence ID" value="MCT2592603.1"/>
    <property type="molecule type" value="Genomic_DNA"/>
</dbReference>
<dbReference type="RefSeq" id="WP_260219918.1">
    <property type="nucleotide sequence ID" value="NZ_JAJAGO010000010.1"/>
</dbReference>
<dbReference type="Pfam" id="PF19690">
    <property type="entry name" value="DUF6191"/>
    <property type="match status" value="1"/>
</dbReference>
<gene>
    <name evidence="1" type="ORF">LHJ74_22280</name>
</gene>
<name>A0ABT2JXH8_9ACTN</name>
<organism evidence="1 2">
    <name type="scientific">Streptomyces gossypii</name>
    <dbReference type="NCBI Taxonomy" id="2883101"/>
    <lineage>
        <taxon>Bacteria</taxon>
        <taxon>Bacillati</taxon>
        <taxon>Actinomycetota</taxon>
        <taxon>Actinomycetes</taxon>
        <taxon>Kitasatosporales</taxon>
        <taxon>Streptomycetaceae</taxon>
        <taxon>Streptomyces</taxon>
    </lineage>
</organism>
<reference evidence="1 2" key="1">
    <citation type="submission" date="2021-10" db="EMBL/GenBank/DDBJ databases">
        <title>Streptomyces gossypii sp. nov., isolated from soil collected from cotton field.</title>
        <authorList>
            <person name="Ge X."/>
            <person name="Chen X."/>
            <person name="Liu W."/>
        </authorList>
    </citation>
    <scope>NUCLEOTIDE SEQUENCE [LARGE SCALE GENOMIC DNA]</scope>
    <source>
        <strain evidence="1 2">N2-109</strain>
    </source>
</reference>
<protein>
    <submittedName>
        <fullName evidence="1">DUF6191 domain-containing protein</fullName>
    </submittedName>
</protein>
<dbReference type="Proteomes" id="UP001156389">
    <property type="component" value="Unassembled WGS sequence"/>
</dbReference>
<keyword evidence="2" id="KW-1185">Reference proteome</keyword>
<sequence>MLGISELFMPGAQHTEDERQRLDHTRVIEGDHGSGRGPVDLESGQIVVLTQEAVLPPKPRVEEAPEEERATLRR</sequence>